<evidence type="ECO:0000313" key="3">
    <source>
        <dbReference type="Proteomes" id="UP001177943"/>
    </source>
</evidence>
<feature type="transmembrane region" description="Helical" evidence="1">
    <location>
        <begin position="7"/>
        <end position="25"/>
    </location>
</feature>
<dbReference type="RefSeq" id="WP_283928550.1">
    <property type="nucleotide sequence ID" value="NZ_CP126084.1"/>
</dbReference>
<reference evidence="2" key="1">
    <citation type="submission" date="2023-05" db="EMBL/GenBank/DDBJ databases">
        <title>Comparative genomics of Bacillaceae isolates and their secondary metabolite potential.</title>
        <authorList>
            <person name="Song L."/>
            <person name="Nielsen L.J."/>
            <person name="Mohite O."/>
            <person name="Xu X."/>
            <person name="Weber T."/>
            <person name="Kovacs A.T."/>
        </authorList>
    </citation>
    <scope>NUCLEOTIDE SEQUENCE</scope>
    <source>
        <strain evidence="2">B2_4</strain>
    </source>
</reference>
<dbReference type="EMBL" id="CP126084">
    <property type="protein sequence ID" value="WHX51616.1"/>
    <property type="molecule type" value="Genomic_DNA"/>
</dbReference>
<name>A0AA95I964_9BACL</name>
<organism evidence="2 3">
    <name type="scientific">Paenibacillus woosongensis</name>
    <dbReference type="NCBI Taxonomy" id="307580"/>
    <lineage>
        <taxon>Bacteria</taxon>
        <taxon>Bacillati</taxon>
        <taxon>Bacillota</taxon>
        <taxon>Bacilli</taxon>
        <taxon>Bacillales</taxon>
        <taxon>Paenibacillaceae</taxon>
        <taxon>Paenibacillus</taxon>
    </lineage>
</organism>
<dbReference type="Proteomes" id="UP001177943">
    <property type="component" value="Chromosome"/>
</dbReference>
<gene>
    <name evidence="2" type="ORF">QNH46_20610</name>
</gene>
<proteinExistence type="predicted"/>
<accession>A0AA95I964</accession>
<protein>
    <submittedName>
        <fullName evidence="2">Uncharacterized protein</fullName>
    </submittedName>
</protein>
<keyword evidence="1" id="KW-0812">Transmembrane</keyword>
<dbReference type="AlphaFoldDB" id="A0AA95I964"/>
<sequence length="75" mass="8752">MYQRQERILILVCFVVAVIMLYATIKSAFRYLGAPAEPEPGRWIMTRREPSQTHVLYGPSHIEPDSNRPHFVCTY</sequence>
<evidence type="ECO:0000256" key="1">
    <source>
        <dbReference type="SAM" id="Phobius"/>
    </source>
</evidence>
<keyword evidence="1" id="KW-0472">Membrane</keyword>
<evidence type="ECO:0000313" key="2">
    <source>
        <dbReference type="EMBL" id="WHX51616.1"/>
    </source>
</evidence>
<keyword evidence="1" id="KW-1133">Transmembrane helix</keyword>
<dbReference type="KEGG" id="pwn:QNH46_20610"/>